<keyword evidence="8" id="KW-0067">ATP-binding</keyword>
<comment type="pathway">
    <text evidence="2">Carbohydrate degradation; glycolysis; pyruvate from D-glyceraldehyde 3-phosphate: step 2/5.</text>
</comment>
<keyword evidence="9" id="KW-0324">Glycolysis</keyword>
<dbReference type="PANTHER" id="PTHR11406">
    <property type="entry name" value="PHOSPHOGLYCERATE KINASE"/>
    <property type="match status" value="1"/>
</dbReference>
<dbReference type="Pfam" id="PF00162">
    <property type="entry name" value="PGK"/>
    <property type="match status" value="1"/>
</dbReference>
<evidence type="ECO:0000313" key="12">
    <source>
        <dbReference type="Proteomes" id="UP001597083"/>
    </source>
</evidence>
<dbReference type="EMBL" id="JBHTIR010000642">
    <property type="protein sequence ID" value="MFD0851627.1"/>
    <property type="molecule type" value="Genomic_DNA"/>
</dbReference>
<accession>A0ABW3CDK6</accession>
<dbReference type="PRINTS" id="PR00477">
    <property type="entry name" value="PHGLYCKINASE"/>
</dbReference>
<dbReference type="InterPro" id="IPR036043">
    <property type="entry name" value="Phosphoglycerate_kinase_sf"/>
</dbReference>
<organism evidence="11 12">
    <name type="scientific">Actinomadura adrarensis</name>
    <dbReference type="NCBI Taxonomy" id="1819600"/>
    <lineage>
        <taxon>Bacteria</taxon>
        <taxon>Bacillati</taxon>
        <taxon>Actinomycetota</taxon>
        <taxon>Actinomycetes</taxon>
        <taxon>Streptosporangiales</taxon>
        <taxon>Thermomonosporaceae</taxon>
        <taxon>Actinomadura</taxon>
    </lineage>
</organism>
<comment type="caution">
    <text evidence="11">The sequence shown here is derived from an EMBL/GenBank/DDBJ whole genome shotgun (WGS) entry which is preliminary data.</text>
</comment>
<evidence type="ECO:0000256" key="7">
    <source>
        <dbReference type="ARBA" id="ARBA00022777"/>
    </source>
</evidence>
<dbReference type="GO" id="GO:0016301">
    <property type="term" value="F:kinase activity"/>
    <property type="evidence" value="ECO:0007669"/>
    <property type="project" value="UniProtKB-KW"/>
</dbReference>
<dbReference type="Gene3D" id="3.40.50.1260">
    <property type="entry name" value="Phosphoglycerate kinase, N-terminal domain"/>
    <property type="match status" value="1"/>
</dbReference>
<dbReference type="InterPro" id="IPR001576">
    <property type="entry name" value="Phosphoglycerate_kinase"/>
</dbReference>
<keyword evidence="5 10" id="KW-0808">Transferase</keyword>
<dbReference type="PANTHER" id="PTHR11406:SF23">
    <property type="entry name" value="PHOSPHOGLYCERATE KINASE 1, CHLOROPLASTIC-RELATED"/>
    <property type="match status" value="1"/>
</dbReference>
<evidence type="ECO:0000313" key="11">
    <source>
        <dbReference type="EMBL" id="MFD0851627.1"/>
    </source>
</evidence>
<dbReference type="InterPro" id="IPR015824">
    <property type="entry name" value="Phosphoglycerate_kinase_N"/>
</dbReference>
<comment type="similarity">
    <text evidence="10">Belongs to the phosphoglycerate kinase family.</text>
</comment>
<proteinExistence type="inferred from homology"/>
<name>A0ABW3CDK6_9ACTN</name>
<keyword evidence="6" id="KW-0547">Nucleotide-binding</keyword>
<keyword evidence="7 10" id="KW-0418">Kinase</keyword>
<evidence type="ECO:0000256" key="8">
    <source>
        <dbReference type="ARBA" id="ARBA00022840"/>
    </source>
</evidence>
<dbReference type="InterPro" id="IPR015911">
    <property type="entry name" value="Phosphoglycerate_kinase_CS"/>
</dbReference>
<evidence type="ECO:0000256" key="6">
    <source>
        <dbReference type="ARBA" id="ARBA00022741"/>
    </source>
</evidence>
<sequence>MRTIDDLDVAGKRVLVRSDLNVPLDGAKITDDGRIRASLPTIDALRER</sequence>
<dbReference type="PROSITE" id="PS00111">
    <property type="entry name" value="PGLYCERATE_KINASE"/>
    <property type="match status" value="1"/>
</dbReference>
<dbReference type="Proteomes" id="UP001597083">
    <property type="component" value="Unassembled WGS sequence"/>
</dbReference>
<evidence type="ECO:0000256" key="1">
    <source>
        <dbReference type="ARBA" id="ARBA00000642"/>
    </source>
</evidence>
<evidence type="ECO:0000256" key="4">
    <source>
        <dbReference type="ARBA" id="ARBA00016471"/>
    </source>
</evidence>
<evidence type="ECO:0000256" key="5">
    <source>
        <dbReference type="ARBA" id="ARBA00022679"/>
    </source>
</evidence>
<evidence type="ECO:0000256" key="3">
    <source>
        <dbReference type="ARBA" id="ARBA00013061"/>
    </source>
</evidence>
<feature type="non-terminal residue" evidence="11">
    <location>
        <position position="48"/>
    </location>
</feature>
<gene>
    <name evidence="11" type="primary">pgk</name>
    <name evidence="11" type="ORF">ACFQ07_05325</name>
</gene>
<comment type="catalytic activity">
    <reaction evidence="1 10">
        <text>(2R)-3-phosphoglycerate + ATP = (2R)-3-phospho-glyceroyl phosphate + ADP</text>
        <dbReference type="Rhea" id="RHEA:14801"/>
        <dbReference type="ChEBI" id="CHEBI:30616"/>
        <dbReference type="ChEBI" id="CHEBI:57604"/>
        <dbReference type="ChEBI" id="CHEBI:58272"/>
        <dbReference type="ChEBI" id="CHEBI:456216"/>
        <dbReference type="EC" id="2.7.2.3"/>
    </reaction>
</comment>
<dbReference type="EC" id="2.7.2.3" evidence="3 10"/>
<evidence type="ECO:0000256" key="2">
    <source>
        <dbReference type="ARBA" id="ARBA00004838"/>
    </source>
</evidence>
<evidence type="ECO:0000256" key="9">
    <source>
        <dbReference type="ARBA" id="ARBA00023152"/>
    </source>
</evidence>
<reference evidence="12" key="1">
    <citation type="journal article" date="2019" name="Int. J. Syst. Evol. Microbiol.">
        <title>The Global Catalogue of Microorganisms (GCM) 10K type strain sequencing project: providing services to taxonomists for standard genome sequencing and annotation.</title>
        <authorList>
            <consortium name="The Broad Institute Genomics Platform"/>
            <consortium name="The Broad Institute Genome Sequencing Center for Infectious Disease"/>
            <person name="Wu L."/>
            <person name="Ma J."/>
        </authorList>
    </citation>
    <scope>NUCLEOTIDE SEQUENCE [LARGE SCALE GENOMIC DNA]</scope>
    <source>
        <strain evidence="12">JCM 31696</strain>
    </source>
</reference>
<keyword evidence="12" id="KW-1185">Reference proteome</keyword>
<dbReference type="SUPFAM" id="SSF53748">
    <property type="entry name" value="Phosphoglycerate kinase"/>
    <property type="match status" value="1"/>
</dbReference>
<evidence type="ECO:0000256" key="10">
    <source>
        <dbReference type="RuleBase" id="RU000532"/>
    </source>
</evidence>
<protein>
    <recommendedName>
        <fullName evidence="4 10">Phosphoglycerate kinase</fullName>
        <ecNumber evidence="3 10">2.7.2.3</ecNumber>
    </recommendedName>
</protein>